<dbReference type="InterPro" id="IPR011711">
    <property type="entry name" value="GntR_C"/>
</dbReference>
<keyword evidence="1" id="KW-0805">Transcription regulation</keyword>
<dbReference type="InterPro" id="IPR036390">
    <property type="entry name" value="WH_DNA-bd_sf"/>
</dbReference>
<dbReference type="KEGG" id="pre:PCA10_07780"/>
<reference evidence="5 6" key="1">
    <citation type="journal article" date="2013" name="Genome Announc.">
        <title>Complete Genome Sequence of the Carbazole Degrader Pseudomonas resinovorans Strain CA10 (NBRC 106553).</title>
        <authorList>
            <person name="Shintani M."/>
            <person name="Hosoyama A."/>
            <person name="Ohji S."/>
            <person name="Tsuchikane K."/>
            <person name="Takarada H."/>
            <person name="Yamazoe A."/>
            <person name="Fujita N."/>
            <person name="Nojiri H."/>
        </authorList>
    </citation>
    <scope>NUCLEOTIDE SEQUENCE [LARGE SCALE GENOMIC DNA]</scope>
    <source>
        <strain evidence="5 6">NBRC 106553</strain>
    </source>
</reference>
<dbReference type="HOGENOM" id="CLU_017584_5_0_6"/>
<keyword evidence="6" id="KW-1185">Reference proteome</keyword>
<dbReference type="PROSITE" id="PS50949">
    <property type="entry name" value="HTH_GNTR"/>
    <property type="match status" value="1"/>
</dbReference>
<dbReference type="GO" id="GO:0003677">
    <property type="term" value="F:DNA binding"/>
    <property type="evidence" value="ECO:0007669"/>
    <property type="project" value="UniProtKB-KW"/>
</dbReference>
<dbReference type="Gene3D" id="1.20.120.530">
    <property type="entry name" value="GntR ligand-binding domain-like"/>
    <property type="match status" value="1"/>
</dbReference>
<dbReference type="EMBL" id="AP013068">
    <property type="protein sequence ID" value="BAN46510.1"/>
    <property type="molecule type" value="Genomic_DNA"/>
</dbReference>
<dbReference type="Pfam" id="PF00392">
    <property type="entry name" value="GntR"/>
    <property type="match status" value="1"/>
</dbReference>
<proteinExistence type="predicted"/>
<dbReference type="InterPro" id="IPR000524">
    <property type="entry name" value="Tscrpt_reg_HTH_GntR"/>
</dbReference>
<keyword evidence="2" id="KW-0238">DNA-binding</keyword>
<dbReference type="PANTHER" id="PTHR43537:SF53">
    <property type="entry name" value="HTH-TYPE TRANSCRIPTIONAL REPRESSOR NANR"/>
    <property type="match status" value="1"/>
</dbReference>
<name>S6AFG8_METRE</name>
<dbReference type="Proteomes" id="UP000015503">
    <property type="component" value="Chromosome"/>
</dbReference>
<dbReference type="RefSeq" id="WP_016490712.1">
    <property type="nucleotide sequence ID" value="NC_021499.1"/>
</dbReference>
<gene>
    <name evidence="5" type="ORF">PCA10_07780</name>
</gene>
<dbReference type="SMART" id="SM00345">
    <property type="entry name" value="HTH_GNTR"/>
    <property type="match status" value="1"/>
</dbReference>
<evidence type="ECO:0000313" key="5">
    <source>
        <dbReference type="EMBL" id="BAN46510.1"/>
    </source>
</evidence>
<dbReference type="Gene3D" id="1.10.10.10">
    <property type="entry name" value="Winged helix-like DNA-binding domain superfamily/Winged helix DNA-binding domain"/>
    <property type="match status" value="1"/>
</dbReference>
<evidence type="ECO:0000256" key="3">
    <source>
        <dbReference type="ARBA" id="ARBA00023163"/>
    </source>
</evidence>
<dbReference type="Pfam" id="PF07729">
    <property type="entry name" value="FCD"/>
    <property type="match status" value="1"/>
</dbReference>
<dbReference type="OrthoDB" id="5243844at2"/>
<dbReference type="AlphaFoldDB" id="S6AFG8"/>
<dbReference type="eggNOG" id="COG1802">
    <property type="taxonomic scope" value="Bacteria"/>
</dbReference>
<dbReference type="SMART" id="SM00895">
    <property type="entry name" value="FCD"/>
    <property type="match status" value="1"/>
</dbReference>
<dbReference type="PATRIC" id="fig|1245471.3.peg.783"/>
<dbReference type="InterPro" id="IPR008920">
    <property type="entry name" value="TF_FadR/GntR_C"/>
</dbReference>
<protein>
    <submittedName>
        <fullName evidence="5">Putative GntR family transcriptional regulator</fullName>
    </submittedName>
</protein>
<feature type="domain" description="HTH gntR-type" evidence="4">
    <location>
        <begin position="19"/>
        <end position="86"/>
    </location>
</feature>
<keyword evidence="3" id="KW-0804">Transcription</keyword>
<sequence length="244" mass="26821">MQVGSPPNPASGEAQGQSRAPGHLVYEALYSAILERRLAPATRLSKETLGRIFRVSTGTVQRALTRLADEGAVELAPNQVAAIARPCERNARELLEARLMIEAQVIRLIGDRLDAQHLAELRAMVERQRHCLAVGDHAGLLGQANRFHLRLAEHAGNPWLQSFLAKLLPRAALSIALSRGRAYTEASCDEHQALLDALEAGDPELAGELLSRHLHGLFARLRFTPPPTEDLRAAFQGRLEQPRR</sequence>
<accession>S6AFG8</accession>
<evidence type="ECO:0000313" key="6">
    <source>
        <dbReference type="Proteomes" id="UP000015503"/>
    </source>
</evidence>
<dbReference type="InterPro" id="IPR036388">
    <property type="entry name" value="WH-like_DNA-bd_sf"/>
</dbReference>
<dbReference type="STRING" id="1245471.PCA10_07780"/>
<dbReference type="PANTHER" id="PTHR43537">
    <property type="entry name" value="TRANSCRIPTIONAL REGULATOR, GNTR FAMILY"/>
    <property type="match status" value="1"/>
</dbReference>
<evidence type="ECO:0000259" key="4">
    <source>
        <dbReference type="PROSITE" id="PS50949"/>
    </source>
</evidence>
<dbReference type="SUPFAM" id="SSF48008">
    <property type="entry name" value="GntR ligand-binding domain-like"/>
    <property type="match status" value="1"/>
</dbReference>
<organism evidence="5 6">
    <name type="scientific">Metapseudomonas resinovorans NBRC 106553</name>
    <dbReference type="NCBI Taxonomy" id="1245471"/>
    <lineage>
        <taxon>Bacteria</taxon>
        <taxon>Pseudomonadati</taxon>
        <taxon>Pseudomonadota</taxon>
        <taxon>Gammaproteobacteria</taxon>
        <taxon>Pseudomonadales</taxon>
        <taxon>Pseudomonadaceae</taxon>
        <taxon>Metapseudomonas</taxon>
    </lineage>
</organism>
<dbReference type="GO" id="GO:0003700">
    <property type="term" value="F:DNA-binding transcription factor activity"/>
    <property type="evidence" value="ECO:0007669"/>
    <property type="project" value="InterPro"/>
</dbReference>
<evidence type="ECO:0000256" key="1">
    <source>
        <dbReference type="ARBA" id="ARBA00023015"/>
    </source>
</evidence>
<dbReference type="SUPFAM" id="SSF46785">
    <property type="entry name" value="Winged helix' DNA-binding domain"/>
    <property type="match status" value="1"/>
</dbReference>
<evidence type="ECO:0000256" key="2">
    <source>
        <dbReference type="ARBA" id="ARBA00023125"/>
    </source>
</evidence>